<keyword evidence="1" id="KW-0472">Membrane</keyword>
<keyword evidence="1" id="KW-1133">Transmembrane helix</keyword>
<dbReference type="RefSeq" id="WP_188315182.1">
    <property type="nucleotide sequence ID" value="NZ_JABTCG010000005.1"/>
</dbReference>
<evidence type="ECO:0000313" key="2">
    <source>
        <dbReference type="EMBL" id="MBD0852074.1"/>
    </source>
</evidence>
<feature type="transmembrane region" description="Helical" evidence="1">
    <location>
        <begin position="12"/>
        <end position="29"/>
    </location>
</feature>
<keyword evidence="1" id="KW-0812">Transmembrane</keyword>
<protein>
    <recommendedName>
        <fullName evidence="4">F0F1-ATPase subunit Ca2+/Mg2+ transporter</fullName>
    </recommendedName>
</protein>
<keyword evidence="3" id="KW-1185">Reference proteome</keyword>
<dbReference type="EMBL" id="JABTCG010000005">
    <property type="protein sequence ID" value="MBD0852074.1"/>
    <property type="molecule type" value="Genomic_DNA"/>
</dbReference>
<reference evidence="2 3" key="1">
    <citation type="submission" date="2020-05" db="EMBL/GenBank/DDBJ databases">
        <title>The draft genome sequence of Maribacter arenosus CAU 1321.</title>
        <authorList>
            <person name="Mu L."/>
        </authorList>
    </citation>
    <scope>NUCLEOTIDE SEQUENCE [LARGE SCALE GENOMIC DNA]</scope>
    <source>
        <strain evidence="2 3">CAU 1321</strain>
    </source>
</reference>
<organism evidence="2 3">
    <name type="scientific">Maribacter arenosus</name>
    <dbReference type="NCBI Taxonomy" id="1854708"/>
    <lineage>
        <taxon>Bacteria</taxon>
        <taxon>Pseudomonadati</taxon>
        <taxon>Bacteroidota</taxon>
        <taxon>Flavobacteriia</taxon>
        <taxon>Flavobacteriales</taxon>
        <taxon>Flavobacteriaceae</taxon>
        <taxon>Maribacter</taxon>
    </lineage>
</organism>
<feature type="transmembrane region" description="Helical" evidence="1">
    <location>
        <begin position="35"/>
        <end position="54"/>
    </location>
</feature>
<accession>A0ABR7VJ40</accession>
<comment type="caution">
    <text evidence="2">The sequence shown here is derived from an EMBL/GenBank/DDBJ whole genome shotgun (WGS) entry which is preliminary data.</text>
</comment>
<evidence type="ECO:0000313" key="3">
    <source>
        <dbReference type="Proteomes" id="UP000598350"/>
    </source>
</evidence>
<dbReference type="Proteomes" id="UP000598350">
    <property type="component" value="Unassembled WGS sequence"/>
</dbReference>
<proteinExistence type="predicted"/>
<name>A0ABR7VJ40_9FLAO</name>
<evidence type="ECO:0008006" key="4">
    <source>
        <dbReference type="Google" id="ProtNLM"/>
    </source>
</evidence>
<gene>
    <name evidence="2" type="ORF">HPE63_15435</name>
</gene>
<sequence length="69" mass="7958">MKVQTKKILKYGLFSGLGFAGLTAVFDYIDGHDFKLWKFLFGFFFFGLAMGASIRYDLKKYAQQEQNSN</sequence>
<evidence type="ECO:0000256" key="1">
    <source>
        <dbReference type="SAM" id="Phobius"/>
    </source>
</evidence>